<dbReference type="NCBIfam" id="NF038134">
    <property type="entry name" value="choice_anch_M"/>
    <property type="match status" value="1"/>
</dbReference>
<proteinExistence type="predicted"/>
<dbReference type="OrthoDB" id="4424311at2"/>
<dbReference type="NCBIfam" id="TIGR03769">
    <property type="entry name" value="P_ac_wall_RPT"/>
    <property type="match status" value="1"/>
</dbReference>
<keyword evidence="2" id="KW-1133">Transmembrane helix</keyword>
<evidence type="ECO:0000256" key="3">
    <source>
        <dbReference type="SAM" id="SignalP"/>
    </source>
</evidence>
<reference evidence="4 5" key="1">
    <citation type="submission" date="2018-11" db="EMBL/GenBank/DDBJ databases">
        <title>Sequencing the genomes of 1000 actinobacteria strains.</title>
        <authorList>
            <person name="Klenk H.-P."/>
        </authorList>
    </citation>
    <scope>NUCLEOTIDE SEQUENCE [LARGE SCALE GENOMIC DNA]</scope>
    <source>
        <strain evidence="4 5">DSM 13521</strain>
    </source>
</reference>
<dbReference type="InterPro" id="IPR022435">
    <property type="entry name" value="Surface-anchored_actinobac"/>
</dbReference>
<evidence type="ECO:0000256" key="1">
    <source>
        <dbReference type="SAM" id="MobiDB-lite"/>
    </source>
</evidence>
<dbReference type="Proteomes" id="UP000275356">
    <property type="component" value="Unassembled WGS sequence"/>
</dbReference>
<keyword evidence="3" id="KW-0732">Signal</keyword>
<feature type="region of interest" description="Disordered" evidence="1">
    <location>
        <begin position="338"/>
        <end position="360"/>
    </location>
</feature>
<feature type="compositionally biased region" description="Low complexity" evidence="1">
    <location>
        <begin position="268"/>
        <end position="302"/>
    </location>
</feature>
<comment type="caution">
    <text evidence="4">The sequence shown here is derived from an EMBL/GenBank/DDBJ whole genome shotgun (WGS) entry which is preliminary data.</text>
</comment>
<evidence type="ECO:0000256" key="2">
    <source>
        <dbReference type="SAM" id="Phobius"/>
    </source>
</evidence>
<dbReference type="AlphaFoldDB" id="A0A3N2DE08"/>
<evidence type="ECO:0000313" key="5">
    <source>
        <dbReference type="Proteomes" id="UP000275356"/>
    </source>
</evidence>
<name>A0A3N2DE08_9MICO</name>
<evidence type="ECO:0000313" key="4">
    <source>
        <dbReference type="EMBL" id="ROR97664.1"/>
    </source>
</evidence>
<protein>
    <submittedName>
        <fullName evidence="4">Surface-anchored protein</fullName>
    </submittedName>
</protein>
<feature type="transmembrane region" description="Helical" evidence="2">
    <location>
        <begin position="319"/>
        <end position="339"/>
    </location>
</feature>
<feature type="region of interest" description="Disordered" evidence="1">
    <location>
        <begin position="239"/>
        <end position="316"/>
    </location>
</feature>
<keyword evidence="2" id="KW-0812">Transmembrane</keyword>
<keyword evidence="5" id="KW-1185">Reference proteome</keyword>
<feature type="chain" id="PRO_5018073812" evidence="3">
    <location>
        <begin position="36"/>
        <end position="360"/>
    </location>
</feature>
<gene>
    <name evidence="4" type="ORF">EDD28_2266</name>
</gene>
<dbReference type="EMBL" id="RKHQ01000001">
    <property type="protein sequence ID" value="ROR97664.1"/>
    <property type="molecule type" value="Genomic_DNA"/>
</dbReference>
<keyword evidence="2" id="KW-0472">Membrane</keyword>
<dbReference type="RefSeq" id="WP_123739677.1">
    <property type="nucleotide sequence ID" value="NZ_RKHQ01000001.1"/>
</dbReference>
<organism evidence="4 5">
    <name type="scientific">Salana multivorans</name>
    <dbReference type="NCBI Taxonomy" id="120377"/>
    <lineage>
        <taxon>Bacteria</taxon>
        <taxon>Bacillati</taxon>
        <taxon>Actinomycetota</taxon>
        <taxon>Actinomycetes</taxon>
        <taxon>Micrococcales</taxon>
        <taxon>Beutenbergiaceae</taxon>
        <taxon>Salana</taxon>
    </lineage>
</organism>
<accession>A0A3N2DE08</accession>
<sequence length="360" mass="36341">MPPATRSIGAPAALLIASVALLAVPAALLTAPASAAPADPLVQTVAPDEATGEGRVVISSGHVDLGPRMIDGRWTLQLRDDTLAPPVWRSLDDVVLQLPDSSILPAPDDVQFDFIDAAPGSDVWVIPQTQNTAVVWAGWNSQHPSAVEVMGGGMTLRLLDVEGPGQFTLFLQSGNFDPAQLLWDSGVDGPQDIWALTNTHVHGNWVFTEPGVYLLDVEVLADLADGTVASDRETLRIAVSDATDPEDAFGAGLPGADEAGSGSPGRPTDGASGASGSTDAGDATGSGTDDPASASSASAPSAEDVSDGRSDGASGVPTAAVIAGGAVVLVGAAVAASAARARGARRQVEGDVEPDGDPRE</sequence>
<feature type="signal peptide" evidence="3">
    <location>
        <begin position="1"/>
        <end position="35"/>
    </location>
</feature>
<feature type="compositionally biased region" description="Acidic residues" evidence="1">
    <location>
        <begin position="350"/>
        <end position="360"/>
    </location>
</feature>